<dbReference type="Proteomes" id="UP000193933">
    <property type="component" value="Unassembled WGS sequence"/>
</dbReference>
<dbReference type="AlphaFoldDB" id="A0A1X1BRP9"/>
<keyword evidence="2" id="KW-1185">Reference proteome</keyword>
<dbReference type="EMBL" id="MLFN01000074">
    <property type="protein sequence ID" value="ORM50806.1"/>
    <property type="molecule type" value="Genomic_DNA"/>
</dbReference>
<gene>
    <name evidence="1" type="ORF">HA41_17945</name>
</gene>
<proteinExistence type="predicted"/>
<protein>
    <submittedName>
        <fullName evidence="1">Uncharacterized protein</fullName>
    </submittedName>
</protein>
<sequence length="86" mass="10001">MKAGNNAVVSRVLRQMKIISDCQKARATDIGSINCLEQRIHNLHILLTLFRHDWPENIVIQKLAFSPDIRKNRTARNIINYRFLMG</sequence>
<evidence type="ECO:0000313" key="1">
    <source>
        <dbReference type="EMBL" id="ORM50806.1"/>
    </source>
</evidence>
<reference evidence="1 2" key="1">
    <citation type="journal article" date="2017" name="Antonie Van Leeuwenhoek">
        <title>Phylogenomic resolution of the bacterial genus Pantoea and its relationship with Erwinia and Tatumella.</title>
        <authorList>
            <person name="Palmer M."/>
            <person name="Steenkamp E.T."/>
            <person name="Coetzee M.P."/>
            <person name="Chan W.Y."/>
            <person name="van Zyl E."/>
            <person name="De Maayer P."/>
            <person name="Coutinho T.A."/>
            <person name="Blom J."/>
            <person name="Smits T.H."/>
            <person name="Duffy B."/>
            <person name="Venter S.N."/>
        </authorList>
    </citation>
    <scope>NUCLEOTIDE SEQUENCE [LARGE SCALE GENOMIC DNA]</scope>
    <source>
        <strain evidence="1 2">LMG 24534</strain>
    </source>
</reference>
<comment type="caution">
    <text evidence="1">The sequence shown here is derived from an EMBL/GenBank/DDBJ whole genome shotgun (WGS) entry which is preliminary data.</text>
</comment>
<name>A0A1X1BRP9_9GAMM</name>
<evidence type="ECO:0000313" key="2">
    <source>
        <dbReference type="Proteomes" id="UP000193933"/>
    </source>
</evidence>
<organism evidence="1 2">
    <name type="scientific">Pantoea conspicua</name>
    <dbReference type="NCBI Taxonomy" id="472705"/>
    <lineage>
        <taxon>Bacteria</taxon>
        <taxon>Pseudomonadati</taxon>
        <taxon>Pseudomonadota</taxon>
        <taxon>Gammaproteobacteria</taxon>
        <taxon>Enterobacterales</taxon>
        <taxon>Erwiniaceae</taxon>
        <taxon>Pantoea</taxon>
    </lineage>
</organism>
<accession>A0A1X1BRP9</accession>